<evidence type="ECO:0000313" key="3">
    <source>
        <dbReference type="Proteomes" id="UP001604277"/>
    </source>
</evidence>
<evidence type="ECO:0000313" key="2">
    <source>
        <dbReference type="EMBL" id="KAL2555033.1"/>
    </source>
</evidence>
<dbReference type="PANTHER" id="PTHR46023">
    <property type="entry name" value="LIPASE CLASS 3 PROTEIN-LIKE"/>
    <property type="match status" value="1"/>
</dbReference>
<comment type="caution">
    <text evidence="2">The sequence shown here is derived from an EMBL/GenBank/DDBJ whole genome shotgun (WGS) entry which is preliminary data.</text>
</comment>
<keyword evidence="3" id="KW-1185">Reference proteome</keyword>
<sequence length="265" mass="29817">MAQAAWSRPSLRLSSWSCVGPRRRTSIPQINYNEGEDSSGSSSTKRETSEPFLTTIEETRTVIENLELPVSSSDGMVESSDNSMDEIGVSEDSMATKEADDEDVVDLVNYEDHAMEIELWQQLEHKLNEQADSDEPDVVKEIREEEAAAIAEASDSQSQSSIPDSKEVHRFFPPGKIMHIVTLVSDEAGCESESSISNDGDHSQPEEEAKVGIFLTPRSLYSKLRLSHTMINDHFMPAYRRQMEKLIRELENEETCDTHNCSREN</sequence>
<reference evidence="3" key="1">
    <citation type="submission" date="2024-07" db="EMBL/GenBank/DDBJ databases">
        <title>Two chromosome-level genome assemblies of Korean endemic species Abeliophyllum distichum and Forsythia ovata (Oleaceae).</title>
        <authorList>
            <person name="Jang H."/>
        </authorList>
    </citation>
    <scope>NUCLEOTIDE SEQUENCE [LARGE SCALE GENOMIC DNA]</scope>
</reference>
<evidence type="ECO:0000256" key="1">
    <source>
        <dbReference type="SAM" id="MobiDB-lite"/>
    </source>
</evidence>
<gene>
    <name evidence="2" type="ORF">Fot_08652</name>
</gene>
<feature type="region of interest" description="Disordered" evidence="1">
    <location>
        <begin position="23"/>
        <end position="53"/>
    </location>
</feature>
<dbReference type="EMBL" id="JBFOLJ010000002">
    <property type="protein sequence ID" value="KAL2555033.1"/>
    <property type="molecule type" value="Genomic_DNA"/>
</dbReference>
<name>A0ABD1X281_9LAMI</name>
<accession>A0ABD1X281</accession>
<dbReference type="Proteomes" id="UP001604277">
    <property type="component" value="Unassembled WGS sequence"/>
</dbReference>
<protein>
    <submittedName>
        <fullName evidence="2">Mono-/di-acylglycerol lipase</fullName>
    </submittedName>
</protein>
<feature type="compositionally biased region" description="Low complexity" evidence="1">
    <location>
        <begin position="149"/>
        <end position="162"/>
    </location>
</feature>
<proteinExistence type="predicted"/>
<organism evidence="2 3">
    <name type="scientific">Forsythia ovata</name>
    <dbReference type="NCBI Taxonomy" id="205694"/>
    <lineage>
        <taxon>Eukaryota</taxon>
        <taxon>Viridiplantae</taxon>
        <taxon>Streptophyta</taxon>
        <taxon>Embryophyta</taxon>
        <taxon>Tracheophyta</taxon>
        <taxon>Spermatophyta</taxon>
        <taxon>Magnoliopsida</taxon>
        <taxon>eudicotyledons</taxon>
        <taxon>Gunneridae</taxon>
        <taxon>Pentapetalae</taxon>
        <taxon>asterids</taxon>
        <taxon>lamiids</taxon>
        <taxon>Lamiales</taxon>
        <taxon>Oleaceae</taxon>
        <taxon>Forsythieae</taxon>
        <taxon>Forsythia</taxon>
    </lineage>
</organism>
<dbReference type="PANTHER" id="PTHR46023:SF5">
    <property type="entry name" value="OS02G0780700 PROTEIN"/>
    <property type="match status" value="1"/>
</dbReference>
<dbReference type="AlphaFoldDB" id="A0ABD1X281"/>
<feature type="region of interest" description="Disordered" evidence="1">
    <location>
        <begin position="149"/>
        <end position="169"/>
    </location>
</feature>